<keyword evidence="4" id="KW-0274">FAD</keyword>
<feature type="non-terminal residue" evidence="7">
    <location>
        <position position="276"/>
    </location>
</feature>
<keyword evidence="3" id="KW-0285">Flavoprotein</keyword>
<keyword evidence="8" id="KW-1185">Reference proteome</keyword>
<dbReference type="Gene3D" id="3.40.50.80">
    <property type="entry name" value="Nucleotide-binding domain of ferredoxin-NADP reductase (FNR) module"/>
    <property type="match status" value="1"/>
</dbReference>
<evidence type="ECO:0000313" key="7">
    <source>
        <dbReference type="EMBL" id="CAG8597337.1"/>
    </source>
</evidence>
<gene>
    <name evidence="7" type="ORF">AMORRO_LOCUS7625</name>
</gene>
<feature type="domain" description="Oxidoreductase FAD/NAD(P)-binding" evidence="6">
    <location>
        <begin position="59"/>
        <end position="147"/>
    </location>
</feature>
<dbReference type="GO" id="GO:0016491">
    <property type="term" value="F:oxidoreductase activity"/>
    <property type="evidence" value="ECO:0007669"/>
    <property type="project" value="UniProtKB-KW"/>
</dbReference>
<organism evidence="7 8">
    <name type="scientific">Acaulospora morrowiae</name>
    <dbReference type="NCBI Taxonomy" id="94023"/>
    <lineage>
        <taxon>Eukaryota</taxon>
        <taxon>Fungi</taxon>
        <taxon>Fungi incertae sedis</taxon>
        <taxon>Mucoromycota</taxon>
        <taxon>Glomeromycotina</taxon>
        <taxon>Glomeromycetes</taxon>
        <taxon>Diversisporales</taxon>
        <taxon>Acaulosporaceae</taxon>
        <taxon>Acaulospora</taxon>
    </lineage>
</organism>
<comment type="similarity">
    <text evidence="2">Belongs to the flavoprotein pyridine nucleotide cytochrome reductase family.</text>
</comment>
<dbReference type="EMBL" id="CAJVPV010005878">
    <property type="protein sequence ID" value="CAG8597337.1"/>
    <property type="molecule type" value="Genomic_DNA"/>
</dbReference>
<keyword evidence="5" id="KW-0560">Oxidoreductase</keyword>
<evidence type="ECO:0000256" key="2">
    <source>
        <dbReference type="ARBA" id="ARBA00006105"/>
    </source>
</evidence>
<comment type="cofactor">
    <cofactor evidence="1">
        <name>FAD</name>
        <dbReference type="ChEBI" id="CHEBI:57692"/>
    </cofactor>
</comment>
<proteinExistence type="inferred from homology"/>
<evidence type="ECO:0000259" key="6">
    <source>
        <dbReference type="Pfam" id="PF00175"/>
    </source>
</evidence>
<dbReference type="Pfam" id="PF00175">
    <property type="entry name" value="NAD_binding_1"/>
    <property type="match status" value="1"/>
</dbReference>
<reference evidence="7" key="1">
    <citation type="submission" date="2021-06" db="EMBL/GenBank/DDBJ databases">
        <authorList>
            <person name="Kallberg Y."/>
            <person name="Tangrot J."/>
            <person name="Rosling A."/>
        </authorList>
    </citation>
    <scope>NUCLEOTIDE SEQUENCE</scope>
    <source>
        <strain evidence="7">CL551</strain>
    </source>
</reference>
<protein>
    <submittedName>
        <fullName evidence="7">11020_t:CDS:1</fullName>
    </submittedName>
</protein>
<name>A0A9N9CE97_9GLOM</name>
<dbReference type="PANTHER" id="PTHR19370">
    <property type="entry name" value="NADH-CYTOCHROME B5 REDUCTASE"/>
    <property type="match status" value="1"/>
</dbReference>
<evidence type="ECO:0000256" key="3">
    <source>
        <dbReference type="ARBA" id="ARBA00022630"/>
    </source>
</evidence>
<comment type="caution">
    <text evidence="7">The sequence shown here is derived from an EMBL/GenBank/DDBJ whole genome shotgun (WGS) entry which is preliminary data.</text>
</comment>
<sequence>FEIKVRGPFDIGERMFSLLQSNHSTPSMRKTHLHGTNAPPRRVLLNPKSPDGCWDILFMICGGTGLAPMLQMVQYHYERNTQTNRSLHILFANETVDEIIDAKYLNELVAASNGKLTITHVLLHAPSENCEGSSGYVNQKTLLEWISKHYTPKESTENIKKKPKRTKSVSSRYAPSVNFTSDALTTSSLIDTISMSANRMESKEGCGSLRKPIVEVNDTIFEIVTNGDSSSYMRNLKEDSCDFKMIVCGPSQMMTLVRNCLEDLKFPINDKALFIN</sequence>
<dbReference type="InterPro" id="IPR001834">
    <property type="entry name" value="CBR-like"/>
</dbReference>
<dbReference type="OrthoDB" id="823504at2759"/>
<evidence type="ECO:0000256" key="4">
    <source>
        <dbReference type="ARBA" id="ARBA00022827"/>
    </source>
</evidence>
<evidence type="ECO:0000313" key="8">
    <source>
        <dbReference type="Proteomes" id="UP000789342"/>
    </source>
</evidence>
<dbReference type="InterPro" id="IPR039261">
    <property type="entry name" value="FNR_nucleotide-bd"/>
</dbReference>
<dbReference type="InterPro" id="IPR001433">
    <property type="entry name" value="OxRdtase_FAD/NAD-bd"/>
</dbReference>
<dbReference type="Proteomes" id="UP000789342">
    <property type="component" value="Unassembled WGS sequence"/>
</dbReference>
<dbReference type="AlphaFoldDB" id="A0A9N9CE97"/>
<dbReference type="SUPFAM" id="SSF52343">
    <property type="entry name" value="Ferredoxin reductase-like, C-terminal NADP-linked domain"/>
    <property type="match status" value="1"/>
</dbReference>
<evidence type="ECO:0000256" key="5">
    <source>
        <dbReference type="ARBA" id="ARBA00023002"/>
    </source>
</evidence>
<evidence type="ECO:0000256" key="1">
    <source>
        <dbReference type="ARBA" id="ARBA00001974"/>
    </source>
</evidence>
<accession>A0A9N9CE97</accession>